<comment type="caution">
    <text evidence="1">The sequence shown here is derived from an EMBL/GenBank/DDBJ whole genome shotgun (WGS) entry which is preliminary data.</text>
</comment>
<dbReference type="OrthoDB" id="2704796at2"/>
<evidence type="ECO:0000313" key="1">
    <source>
        <dbReference type="EMBL" id="TKD72234.1"/>
    </source>
</evidence>
<dbReference type="Proteomes" id="UP000310541">
    <property type="component" value="Unassembled WGS sequence"/>
</dbReference>
<dbReference type="Gene3D" id="3.10.450.130">
    <property type="entry name" value="folded 79 residue fragment of lin0334 like domains"/>
    <property type="match status" value="1"/>
</dbReference>
<evidence type="ECO:0000313" key="2">
    <source>
        <dbReference type="Proteomes" id="UP000310541"/>
    </source>
</evidence>
<accession>A0A4U1MN59</accession>
<proteinExistence type="predicted"/>
<sequence length="112" mass="12564">MYKFLFLPIILIILLGGCSVNSQSENFDDEKKEKAKEAVKSFVVSNYKDIDTVEITKLHQSEMGGLNIEGTVNHGRAQFKAGVRNDFSIGNLSVGDEFPDIKEECKERLCAY</sequence>
<organism evidence="1 2">
    <name type="scientific">Guptibacillus hwajinpoensis</name>
    <dbReference type="NCBI Taxonomy" id="208199"/>
    <lineage>
        <taxon>Bacteria</taxon>
        <taxon>Bacillati</taxon>
        <taxon>Bacillota</taxon>
        <taxon>Bacilli</taxon>
        <taxon>Bacillales</taxon>
        <taxon>Guptibacillaceae</taxon>
        <taxon>Guptibacillus</taxon>
    </lineage>
</organism>
<protein>
    <submittedName>
        <fullName evidence="1">DUF1433 domain-containing protein</fullName>
    </submittedName>
</protein>
<dbReference type="AlphaFoldDB" id="A0A4U1MN59"/>
<gene>
    <name evidence="1" type="ORF">FBF83_05425</name>
</gene>
<dbReference type="EMBL" id="SWFM01000001">
    <property type="protein sequence ID" value="TKD72234.1"/>
    <property type="molecule type" value="Genomic_DNA"/>
</dbReference>
<reference evidence="1 2" key="1">
    <citation type="submission" date="2019-04" db="EMBL/GenBank/DDBJ databases">
        <title>Genome sequence of Bacillus hwajinpoensis strain Y2.</title>
        <authorList>
            <person name="Fair J.L."/>
            <person name="Maclea K.S."/>
        </authorList>
    </citation>
    <scope>NUCLEOTIDE SEQUENCE [LARGE SCALE GENOMIC DNA]</scope>
    <source>
        <strain evidence="1 2">Y2</strain>
    </source>
</reference>
<name>A0A4U1MN59_9BACL</name>
<dbReference type="PROSITE" id="PS51257">
    <property type="entry name" value="PROKAR_LIPOPROTEIN"/>
    <property type="match status" value="1"/>
</dbReference>